<evidence type="ECO:0000313" key="2">
    <source>
        <dbReference type="Proteomes" id="UP001162131"/>
    </source>
</evidence>
<organism evidence="1 2">
    <name type="scientific">Blepharisma stoltei</name>
    <dbReference type="NCBI Taxonomy" id="1481888"/>
    <lineage>
        <taxon>Eukaryota</taxon>
        <taxon>Sar</taxon>
        <taxon>Alveolata</taxon>
        <taxon>Ciliophora</taxon>
        <taxon>Postciliodesmatophora</taxon>
        <taxon>Heterotrichea</taxon>
        <taxon>Heterotrichida</taxon>
        <taxon>Blepharismidae</taxon>
        <taxon>Blepharisma</taxon>
    </lineage>
</organism>
<keyword evidence="2" id="KW-1185">Reference proteome</keyword>
<gene>
    <name evidence="1" type="ORF">BSTOLATCC_MIC53645</name>
</gene>
<proteinExistence type="predicted"/>
<reference evidence="1" key="1">
    <citation type="submission" date="2021-09" db="EMBL/GenBank/DDBJ databases">
        <authorList>
            <consortium name="AG Swart"/>
            <person name="Singh M."/>
            <person name="Singh A."/>
            <person name="Seah K."/>
            <person name="Emmerich C."/>
        </authorList>
    </citation>
    <scope>NUCLEOTIDE SEQUENCE</scope>
    <source>
        <strain evidence="1">ATCC30299</strain>
    </source>
</reference>
<dbReference type="Proteomes" id="UP001162131">
    <property type="component" value="Unassembled WGS sequence"/>
</dbReference>
<accession>A0AAU9JUZ1</accession>
<protein>
    <submittedName>
        <fullName evidence="1">Uncharacterized protein</fullName>
    </submittedName>
</protein>
<comment type="caution">
    <text evidence="1">The sequence shown here is derived from an EMBL/GenBank/DDBJ whole genome shotgun (WGS) entry which is preliminary data.</text>
</comment>
<dbReference type="AlphaFoldDB" id="A0AAU9JUZ1"/>
<evidence type="ECO:0000313" key="1">
    <source>
        <dbReference type="EMBL" id="CAG9331578.1"/>
    </source>
</evidence>
<dbReference type="EMBL" id="CAJZBQ010000053">
    <property type="protein sequence ID" value="CAG9331578.1"/>
    <property type="molecule type" value="Genomic_DNA"/>
</dbReference>
<name>A0AAU9JUZ1_9CILI</name>
<sequence>MMFRNILRFYHKNTPKSQHLYDDPAPKVFQLICQLFGQERRPPAHILAFEALEHMNSDYMKQTFPSMTSEYSIHKNITLMHFSMIVQRFEYEETRESINEAAKFYLLCEKYIFERYLDLVENLIDVPVAEFEAELVEMLVKDFESIDRSIACYGYKKPFIVLEEIPGYNIQGVIINEIFENRIKKNDSQVSKLYEYFEEHKKYLESLTYHQFINEKINWGLFKD</sequence>